<dbReference type="EMBL" id="CM042037">
    <property type="protein sequence ID" value="KAI3743035.1"/>
    <property type="molecule type" value="Genomic_DNA"/>
</dbReference>
<name>A0ACB9D967_9ASTR</name>
<sequence length="529" mass="57941">MACHDLTLALFSSYPYTNPNFRNLHSLKIMAQNDLKPNHSSSEEDDEEETSGSEDEHTSGTESDEVSDTDSGEKTLIAHSQTANKPQAPILSSSETEESGSETDSDSTPKNPAVVNRNVKPISSKPMEREAGLNIDSRLAKKDGSKTTSTPPPAKSKRPAPAPAVNEKDAKKAKQIMANVDTKKPLITPSQSAKKPQSQDLSSSEAEESDSGTDSDSPPKKSTAANSNIKPISSKPMEREKPNLESKLAKKDGSKAISTPPPAKSKPLSPPASAVSEKEAKRVTKVTKNTTTDDDSKKLFQRLWSEDDEIVILEGMIDYITEKNGENPIADMGAFYEFIKKSLHVDVSRAQLVDKVRRLKKKYVNNASREKDGKDRSFSKSHEQKGYDLSKLIWGTESKKNQSQKKGISKGTAASTITSTSTSTGTGTASAANLVKSNGVEDNEKPLMEVEKKMDVSRFVQYGGRNDSLIFPEEIVKAGMELVDGDRRAELEEKWRKLKEQELLLYVRRMELLKEQALLVLEAIGSPGN</sequence>
<proteinExistence type="predicted"/>
<gene>
    <name evidence="1" type="ORF">L1987_60737</name>
</gene>
<keyword evidence="2" id="KW-1185">Reference proteome</keyword>
<reference evidence="1 2" key="2">
    <citation type="journal article" date="2022" name="Mol. Ecol. Resour.">
        <title>The genomes of chicory, endive, great burdock and yacon provide insights into Asteraceae paleo-polyploidization history and plant inulin production.</title>
        <authorList>
            <person name="Fan W."/>
            <person name="Wang S."/>
            <person name="Wang H."/>
            <person name="Wang A."/>
            <person name="Jiang F."/>
            <person name="Liu H."/>
            <person name="Zhao H."/>
            <person name="Xu D."/>
            <person name="Zhang Y."/>
        </authorList>
    </citation>
    <scope>NUCLEOTIDE SEQUENCE [LARGE SCALE GENOMIC DNA]</scope>
    <source>
        <strain evidence="2">cv. Yunnan</strain>
        <tissue evidence="1">Leaves</tissue>
    </source>
</reference>
<reference evidence="2" key="1">
    <citation type="journal article" date="2022" name="Mol. Ecol. Resour.">
        <title>The genomes of chicory, endive, great burdock and yacon provide insights into Asteraceae palaeo-polyploidization history and plant inulin production.</title>
        <authorList>
            <person name="Fan W."/>
            <person name="Wang S."/>
            <person name="Wang H."/>
            <person name="Wang A."/>
            <person name="Jiang F."/>
            <person name="Liu H."/>
            <person name="Zhao H."/>
            <person name="Xu D."/>
            <person name="Zhang Y."/>
        </authorList>
    </citation>
    <scope>NUCLEOTIDE SEQUENCE [LARGE SCALE GENOMIC DNA]</scope>
    <source>
        <strain evidence="2">cv. Yunnan</strain>
    </source>
</reference>
<protein>
    <submittedName>
        <fullName evidence="1">Uncharacterized protein</fullName>
    </submittedName>
</protein>
<evidence type="ECO:0000313" key="1">
    <source>
        <dbReference type="EMBL" id="KAI3743035.1"/>
    </source>
</evidence>
<evidence type="ECO:0000313" key="2">
    <source>
        <dbReference type="Proteomes" id="UP001056120"/>
    </source>
</evidence>
<organism evidence="1 2">
    <name type="scientific">Smallanthus sonchifolius</name>
    <dbReference type="NCBI Taxonomy" id="185202"/>
    <lineage>
        <taxon>Eukaryota</taxon>
        <taxon>Viridiplantae</taxon>
        <taxon>Streptophyta</taxon>
        <taxon>Embryophyta</taxon>
        <taxon>Tracheophyta</taxon>
        <taxon>Spermatophyta</taxon>
        <taxon>Magnoliopsida</taxon>
        <taxon>eudicotyledons</taxon>
        <taxon>Gunneridae</taxon>
        <taxon>Pentapetalae</taxon>
        <taxon>asterids</taxon>
        <taxon>campanulids</taxon>
        <taxon>Asterales</taxon>
        <taxon>Asteraceae</taxon>
        <taxon>Asteroideae</taxon>
        <taxon>Heliantheae alliance</taxon>
        <taxon>Millerieae</taxon>
        <taxon>Smallanthus</taxon>
    </lineage>
</organism>
<dbReference type="Proteomes" id="UP001056120">
    <property type="component" value="Linkage Group LG20"/>
</dbReference>
<comment type="caution">
    <text evidence="1">The sequence shown here is derived from an EMBL/GenBank/DDBJ whole genome shotgun (WGS) entry which is preliminary data.</text>
</comment>
<accession>A0ACB9D967</accession>